<gene>
    <name evidence="1" type="ORF">EJD97_021013</name>
</gene>
<dbReference type="EMBL" id="RXGB01006252">
    <property type="protein sequence ID" value="TMW86684.1"/>
    <property type="molecule type" value="Genomic_DNA"/>
</dbReference>
<dbReference type="AlphaFoldDB" id="A0A6N2AYD0"/>
<comment type="caution">
    <text evidence="1">The sequence shown here is derived from an EMBL/GenBank/DDBJ whole genome shotgun (WGS) entry which is preliminary data.</text>
</comment>
<evidence type="ECO:0000313" key="1">
    <source>
        <dbReference type="EMBL" id="TMW86684.1"/>
    </source>
</evidence>
<organism evidence="1">
    <name type="scientific">Solanum chilense</name>
    <name type="common">Tomato</name>
    <name type="synonym">Lycopersicon chilense</name>
    <dbReference type="NCBI Taxonomy" id="4083"/>
    <lineage>
        <taxon>Eukaryota</taxon>
        <taxon>Viridiplantae</taxon>
        <taxon>Streptophyta</taxon>
        <taxon>Embryophyta</taxon>
        <taxon>Tracheophyta</taxon>
        <taxon>Spermatophyta</taxon>
        <taxon>Magnoliopsida</taxon>
        <taxon>eudicotyledons</taxon>
        <taxon>Gunneridae</taxon>
        <taxon>Pentapetalae</taxon>
        <taxon>asterids</taxon>
        <taxon>lamiids</taxon>
        <taxon>Solanales</taxon>
        <taxon>Solanaceae</taxon>
        <taxon>Solanoideae</taxon>
        <taxon>Solaneae</taxon>
        <taxon>Solanum</taxon>
        <taxon>Solanum subgen. Lycopersicon</taxon>
    </lineage>
</organism>
<protein>
    <submittedName>
        <fullName evidence="1">Uncharacterized protein</fullName>
    </submittedName>
</protein>
<proteinExistence type="predicted"/>
<name>A0A6N2AYD0_SOLCI</name>
<accession>A0A6N2AYD0</accession>
<sequence>MVYKNGVLSLIKLSLMLKLMPRLEVSEKDDEGTNKDLHIGAEKSDVQDQNLVPQNSVQRLAVLDDYSSPNQQSCNSADRVEFEEKLIVDTNKSNDAEFAQKINKIKEKGFIAENSSMRQGDKYTLDKLHDAIQTPKSYVQLENLAIDGQKFEGSKIGDLQPFEPVDLQVEISGHD</sequence>
<reference evidence="1" key="1">
    <citation type="submission" date="2019-05" db="EMBL/GenBank/DDBJ databases">
        <title>The de novo reference genome and transcriptome assemblies of the wild tomato species Solanum chilense.</title>
        <authorList>
            <person name="Stam R."/>
            <person name="Nosenko T."/>
            <person name="Hoerger A.C."/>
            <person name="Stephan W."/>
            <person name="Seidel M.A."/>
            <person name="Kuhn J.M.M."/>
            <person name="Haberer G."/>
            <person name="Tellier A."/>
        </authorList>
    </citation>
    <scope>NUCLEOTIDE SEQUENCE</scope>
    <source>
        <tissue evidence="1">Mature leaves</tissue>
    </source>
</reference>